<feature type="compositionally biased region" description="Basic and acidic residues" evidence="1">
    <location>
        <begin position="7"/>
        <end position="23"/>
    </location>
</feature>
<reference evidence="2" key="1">
    <citation type="submission" date="2023-03" db="UniProtKB">
        <authorList>
            <consortium name="EnsemblPlants"/>
        </authorList>
    </citation>
    <scope>IDENTIFICATION</scope>
</reference>
<name>A0A9I9DWH9_CUCME</name>
<protein>
    <submittedName>
        <fullName evidence="2">Uncharacterized protein</fullName>
    </submittedName>
</protein>
<feature type="region of interest" description="Disordered" evidence="1">
    <location>
        <begin position="1"/>
        <end position="37"/>
    </location>
</feature>
<organism evidence="2">
    <name type="scientific">Cucumis melo</name>
    <name type="common">Muskmelon</name>
    <dbReference type="NCBI Taxonomy" id="3656"/>
    <lineage>
        <taxon>Eukaryota</taxon>
        <taxon>Viridiplantae</taxon>
        <taxon>Streptophyta</taxon>
        <taxon>Embryophyta</taxon>
        <taxon>Tracheophyta</taxon>
        <taxon>Spermatophyta</taxon>
        <taxon>Magnoliopsida</taxon>
        <taxon>eudicotyledons</taxon>
        <taxon>Gunneridae</taxon>
        <taxon>Pentapetalae</taxon>
        <taxon>rosids</taxon>
        <taxon>fabids</taxon>
        <taxon>Cucurbitales</taxon>
        <taxon>Cucurbitaceae</taxon>
        <taxon>Benincaseae</taxon>
        <taxon>Cucumis</taxon>
    </lineage>
</organism>
<dbReference type="Gramene" id="MELO3C025285.2.1">
    <property type="protein sequence ID" value="MELO3C025285.2.1"/>
    <property type="gene ID" value="MELO3C025285.2"/>
</dbReference>
<sequence>MTHNKKRLDQKTTGKRSDLRSETKGLGTGARRSTIETQPTTTALVCAAWMCNGLRTEGLASTTWICQ</sequence>
<evidence type="ECO:0000256" key="1">
    <source>
        <dbReference type="SAM" id="MobiDB-lite"/>
    </source>
</evidence>
<proteinExistence type="predicted"/>
<accession>A0A9I9DWH9</accession>
<evidence type="ECO:0000313" key="2">
    <source>
        <dbReference type="EnsemblPlants" id="MELO3C025285.2.1"/>
    </source>
</evidence>
<dbReference type="EnsemblPlants" id="MELO3C025285.2.1">
    <property type="protein sequence ID" value="MELO3C025285.2.1"/>
    <property type="gene ID" value="MELO3C025285.2"/>
</dbReference>
<dbReference type="AlphaFoldDB" id="A0A9I9DWH9"/>